<name>A0A3M7CLU1_HORWE</name>
<proteinExistence type="predicted"/>
<reference evidence="8 9" key="1">
    <citation type="journal article" date="2018" name="BMC Genomics">
        <title>Genomic evidence for intraspecific hybridization in a clonal and extremely halotolerant yeast.</title>
        <authorList>
            <person name="Gostincar C."/>
            <person name="Stajich J.E."/>
            <person name="Zupancic J."/>
            <person name="Zalar P."/>
            <person name="Gunde-Cimerman N."/>
        </authorList>
    </citation>
    <scope>NUCLEOTIDE SEQUENCE [LARGE SCALE GENOMIC DNA]</scope>
    <source>
        <strain evidence="8 9">EXF-151</strain>
    </source>
</reference>
<evidence type="ECO:0000313" key="9">
    <source>
        <dbReference type="Proteomes" id="UP000270230"/>
    </source>
</evidence>
<evidence type="ECO:0000256" key="1">
    <source>
        <dbReference type="ARBA" id="ARBA00001941"/>
    </source>
</evidence>
<dbReference type="AlphaFoldDB" id="A0A3M7CLU1"/>
<evidence type="ECO:0000256" key="3">
    <source>
        <dbReference type="ARBA" id="ARBA00023285"/>
    </source>
</evidence>
<keyword evidence="2" id="KW-0119">Carbohydrate metabolism</keyword>
<keyword evidence="2" id="KW-0146">Chitin degradation</keyword>
<organism evidence="8 9">
    <name type="scientific">Hortaea werneckii</name>
    <name type="common">Black yeast</name>
    <name type="synonym">Cladosporium werneckii</name>
    <dbReference type="NCBI Taxonomy" id="91943"/>
    <lineage>
        <taxon>Eukaryota</taxon>
        <taxon>Fungi</taxon>
        <taxon>Dikarya</taxon>
        <taxon>Ascomycota</taxon>
        <taxon>Pezizomycotina</taxon>
        <taxon>Dothideomycetes</taxon>
        <taxon>Dothideomycetidae</taxon>
        <taxon>Mycosphaerellales</taxon>
        <taxon>Teratosphaeriaceae</taxon>
        <taxon>Hortaea</taxon>
    </lineage>
</organism>
<evidence type="ECO:0000259" key="7">
    <source>
        <dbReference type="Pfam" id="PF01522"/>
    </source>
</evidence>
<dbReference type="GO" id="GO:0006032">
    <property type="term" value="P:chitin catabolic process"/>
    <property type="evidence" value="ECO:0007669"/>
    <property type="project" value="UniProtKB-KW"/>
</dbReference>
<dbReference type="Proteomes" id="UP000270230">
    <property type="component" value="Unassembled WGS sequence"/>
</dbReference>
<protein>
    <recommendedName>
        <fullName evidence="4">chitin deacetylase</fullName>
        <ecNumber evidence="4">3.5.1.41</ecNumber>
    </recommendedName>
</protein>
<comment type="catalytic activity">
    <reaction evidence="5">
        <text>[(1-&gt;4)-N-acetyl-beta-D-glucosaminyl](n) + n H2O = chitosan + n acetate</text>
        <dbReference type="Rhea" id="RHEA:10464"/>
        <dbReference type="Rhea" id="RHEA-COMP:9593"/>
        <dbReference type="Rhea" id="RHEA-COMP:9597"/>
        <dbReference type="ChEBI" id="CHEBI:15377"/>
        <dbReference type="ChEBI" id="CHEBI:17029"/>
        <dbReference type="ChEBI" id="CHEBI:30089"/>
        <dbReference type="ChEBI" id="CHEBI:57704"/>
        <dbReference type="EC" id="3.5.1.41"/>
    </reaction>
    <physiologicalReaction direction="left-to-right" evidence="5">
        <dbReference type="Rhea" id="RHEA:10465"/>
    </physiologicalReaction>
</comment>
<dbReference type="Gene3D" id="3.20.20.370">
    <property type="entry name" value="Glycoside hydrolase/deacetylase"/>
    <property type="match status" value="1"/>
</dbReference>
<dbReference type="InterPro" id="IPR002509">
    <property type="entry name" value="NODB_dom"/>
</dbReference>
<evidence type="ECO:0000256" key="2">
    <source>
        <dbReference type="ARBA" id="ARBA00023024"/>
    </source>
</evidence>
<evidence type="ECO:0000313" key="8">
    <source>
        <dbReference type="EMBL" id="RMY53071.1"/>
    </source>
</evidence>
<dbReference type="SUPFAM" id="SSF88713">
    <property type="entry name" value="Glycoside hydrolase/deacetylase"/>
    <property type="match status" value="1"/>
</dbReference>
<keyword evidence="2" id="KW-0624">Polysaccharide degradation</keyword>
<dbReference type="EC" id="3.5.1.41" evidence="4"/>
<dbReference type="InterPro" id="IPR050248">
    <property type="entry name" value="Polysacc_deacetylase_ArnD"/>
</dbReference>
<comment type="caution">
    <text evidence="8">The sequence shown here is derived from an EMBL/GenBank/DDBJ whole genome shotgun (WGS) entry which is preliminary data.</text>
</comment>
<accession>A0A3M7CLU1</accession>
<keyword evidence="3" id="KW-0170">Cobalt</keyword>
<dbReference type="GO" id="GO:0005975">
    <property type="term" value="P:carbohydrate metabolic process"/>
    <property type="evidence" value="ECO:0007669"/>
    <property type="project" value="InterPro"/>
</dbReference>
<feature type="domain" description="NodB homology" evidence="7">
    <location>
        <begin position="341"/>
        <end position="455"/>
    </location>
</feature>
<feature type="region of interest" description="Disordered" evidence="6">
    <location>
        <begin position="38"/>
        <end position="62"/>
    </location>
</feature>
<evidence type="ECO:0000256" key="4">
    <source>
        <dbReference type="ARBA" id="ARBA00024056"/>
    </source>
</evidence>
<evidence type="ECO:0000256" key="5">
    <source>
        <dbReference type="ARBA" id="ARBA00048494"/>
    </source>
</evidence>
<dbReference type="InterPro" id="IPR011330">
    <property type="entry name" value="Glyco_hydro/deAcase_b/a-brl"/>
</dbReference>
<dbReference type="EMBL" id="QWIN01000363">
    <property type="protein sequence ID" value="RMY53071.1"/>
    <property type="molecule type" value="Genomic_DNA"/>
</dbReference>
<evidence type="ECO:0000256" key="6">
    <source>
        <dbReference type="SAM" id="MobiDB-lite"/>
    </source>
</evidence>
<sequence>MYSAYIAQLEWWWRVLERREKDARYSIFRNCTGTVDEDRPGWEQNLGDRSPGSPDTARYSTDLPGRHAGLDKIMDDLQTAPKRTQSGSAQDEAAFLTLPWELREQILADVVKENRPLVPKKGSQATTWALKRPDVTRVCKQLRAEGLSLYYATNTFWFDIRSVCSSEAILDENNTLERSLPNYRAWCTATGHDNFLKIRSFIFEEPSGAHYKLNLLHSGKFTLTPSERPIAECTLTRVCRGIVRVVQETLEARDERGLFPEDIELPIKPQRPEPAQDQSLRLFFIHFALLCFKIMSSSGAKWPNGASAAIALTMDNMGEAADLDRGLWPETQPIGSHYSVKEVLPQFLDLLRKYDISGTYFMEAWNFTVYPEAVEHLLRAGHEVSWHAWRHEAWGKLDDKAEQENFGRSFGPEGLKSYSSSEAYKQRLYQGFRPPGGTIHGQRTLKLCQSNGIRYISPAADEAAMLKVDEGQCHIAVLPFKWSTVDAYYYMESFSGLRRLKGTLPEETQPADVLMNKYKEEIDQAIAKGGFLSLLFHPFLTNMPERMQAMESVLEYLAMKRDQGKIWLARCSEIADWLHAHLNAVGGDPKWDTSTWR</sequence>
<dbReference type="GO" id="GO:0004099">
    <property type="term" value="F:chitin deacetylase activity"/>
    <property type="evidence" value="ECO:0007669"/>
    <property type="project" value="UniProtKB-EC"/>
</dbReference>
<dbReference type="OrthoDB" id="3162524at2759"/>
<dbReference type="GO" id="GO:0009272">
    <property type="term" value="P:fungal-type cell wall biogenesis"/>
    <property type="evidence" value="ECO:0007669"/>
    <property type="project" value="UniProtKB-ARBA"/>
</dbReference>
<comment type="cofactor">
    <cofactor evidence="1">
        <name>Co(2+)</name>
        <dbReference type="ChEBI" id="CHEBI:48828"/>
    </cofactor>
</comment>
<dbReference type="Pfam" id="PF01522">
    <property type="entry name" value="Polysacc_deac_1"/>
    <property type="match status" value="1"/>
</dbReference>
<gene>
    <name evidence="8" type="ORF">D0865_05447</name>
</gene>
<dbReference type="PANTHER" id="PTHR10587">
    <property type="entry name" value="GLYCOSYL TRANSFERASE-RELATED"/>
    <property type="match status" value="1"/>
</dbReference>